<dbReference type="GO" id="GO:0006304">
    <property type="term" value="P:DNA modification"/>
    <property type="evidence" value="ECO:0007669"/>
    <property type="project" value="InterPro"/>
</dbReference>
<dbReference type="InterPro" id="IPR029063">
    <property type="entry name" value="SAM-dependent_MTases_sf"/>
</dbReference>
<dbReference type="OrthoDB" id="4280289at2"/>
<evidence type="ECO:0000256" key="5">
    <source>
        <dbReference type="ARBA" id="ARBA00022691"/>
    </source>
</evidence>
<dbReference type="GO" id="GO:0009007">
    <property type="term" value="F:site-specific DNA-methyltransferase (adenine-specific) activity"/>
    <property type="evidence" value="ECO:0007669"/>
    <property type="project" value="UniProtKB-EC"/>
</dbReference>
<name>A0A2P8DP73_9ACTN</name>
<dbReference type="InterPro" id="IPR011639">
    <property type="entry name" value="MethylTrfase_TaqI-like_dom"/>
</dbReference>
<keyword evidence="5" id="KW-0949">S-adenosyl-L-methionine</keyword>
<comment type="catalytic activity">
    <reaction evidence="6">
        <text>a 2'-deoxyadenosine in DNA + S-adenosyl-L-methionine = an N(6)-methyl-2'-deoxyadenosine in DNA + S-adenosyl-L-homocysteine + H(+)</text>
        <dbReference type="Rhea" id="RHEA:15197"/>
        <dbReference type="Rhea" id="RHEA-COMP:12418"/>
        <dbReference type="Rhea" id="RHEA-COMP:12419"/>
        <dbReference type="ChEBI" id="CHEBI:15378"/>
        <dbReference type="ChEBI" id="CHEBI:57856"/>
        <dbReference type="ChEBI" id="CHEBI:59789"/>
        <dbReference type="ChEBI" id="CHEBI:90615"/>
        <dbReference type="ChEBI" id="CHEBI:90616"/>
        <dbReference type="EC" id="2.1.1.72"/>
    </reaction>
</comment>
<keyword evidence="4" id="KW-0808">Transferase</keyword>
<proteinExistence type="inferred from homology"/>
<gene>
    <name evidence="8" type="ORF">CLV63_104246</name>
</gene>
<dbReference type="SUPFAM" id="SSF53335">
    <property type="entry name" value="S-adenosyl-L-methionine-dependent methyltransferases"/>
    <property type="match status" value="1"/>
</dbReference>
<keyword evidence="9" id="KW-1185">Reference proteome</keyword>
<comment type="caution">
    <text evidence="8">The sequence shown here is derived from an EMBL/GenBank/DDBJ whole genome shotgun (WGS) entry which is preliminary data.</text>
</comment>
<comment type="similarity">
    <text evidence="1">Belongs to the N(4)/N(6)-methyltransferase family.</text>
</comment>
<evidence type="ECO:0000313" key="9">
    <source>
        <dbReference type="Proteomes" id="UP000240542"/>
    </source>
</evidence>
<keyword evidence="3" id="KW-0489">Methyltransferase</keyword>
<evidence type="ECO:0000259" key="7">
    <source>
        <dbReference type="Pfam" id="PF07669"/>
    </source>
</evidence>
<evidence type="ECO:0000313" key="8">
    <source>
        <dbReference type="EMBL" id="PSK99022.1"/>
    </source>
</evidence>
<reference evidence="8 9" key="1">
    <citation type="submission" date="2018-03" db="EMBL/GenBank/DDBJ databases">
        <title>Genomic Encyclopedia of Archaeal and Bacterial Type Strains, Phase II (KMG-II): from individual species to whole genera.</title>
        <authorList>
            <person name="Goeker M."/>
        </authorList>
    </citation>
    <scope>NUCLEOTIDE SEQUENCE [LARGE SCALE GENOMIC DNA]</scope>
    <source>
        <strain evidence="8 9">DSM 45312</strain>
    </source>
</reference>
<dbReference type="PANTHER" id="PTHR33841">
    <property type="entry name" value="DNA METHYLTRANSFERASE YEEA-RELATED"/>
    <property type="match status" value="1"/>
</dbReference>
<dbReference type="RefSeq" id="WP_106582333.1">
    <property type="nucleotide sequence ID" value="NZ_PYGA01000004.1"/>
</dbReference>
<evidence type="ECO:0000256" key="3">
    <source>
        <dbReference type="ARBA" id="ARBA00022603"/>
    </source>
</evidence>
<feature type="domain" description="Type II methyltransferase M.TaqI-like" evidence="7">
    <location>
        <begin position="981"/>
        <end position="1020"/>
    </location>
</feature>
<evidence type="ECO:0000256" key="2">
    <source>
        <dbReference type="ARBA" id="ARBA00011900"/>
    </source>
</evidence>
<dbReference type="Proteomes" id="UP000240542">
    <property type="component" value="Unassembled WGS sequence"/>
</dbReference>
<dbReference type="Gene3D" id="3.40.50.150">
    <property type="entry name" value="Vaccinia Virus protein VP39"/>
    <property type="match status" value="1"/>
</dbReference>
<evidence type="ECO:0000256" key="1">
    <source>
        <dbReference type="ARBA" id="ARBA00006594"/>
    </source>
</evidence>
<accession>A0A2P8DP73</accession>
<evidence type="ECO:0000256" key="6">
    <source>
        <dbReference type="ARBA" id="ARBA00047942"/>
    </source>
</evidence>
<dbReference type="InterPro" id="IPR050953">
    <property type="entry name" value="N4_N6_ade-DNA_methylase"/>
</dbReference>
<dbReference type="GO" id="GO:0032259">
    <property type="term" value="P:methylation"/>
    <property type="evidence" value="ECO:0007669"/>
    <property type="project" value="UniProtKB-KW"/>
</dbReference>
<sequence>MSYDSIANRGDYFSAHYLAEVLPKRLKGKDGPYAAWAEREAAERARVKREGGRPNRVTPRQGLRGYRSRYVDERSFFAEYTENRNTGVGRPADDALYTDRLHKLHAELMAGLGFEAAAHGDPPTFDLGAGGSPAVLALREPTIAAVECGWATETDAAMDPEGAGLLLTPVELGGRERITHATKLVSALFAADEHLRYVLLLAGGVVVLADRTVWGEGRYLAVSLDVAFGRNGDDELAMIAALFSAEQLRPPEEGGEDPLAVLGKASRDHAVGVSKDLREGLQRSVEIIANEVLDRLREQGVTPQQVTGSTKAFADDLARQSLRYLYRVLFLLYAEARPDLGVVPAKDEAYVRGYSMARLGDLVVHDLVGEEARTGFHLYESLDVLFRMVDKGHRPRGHVLTEEEAEGLSEGEGLRFEPLKADLFDPERTRLIGRGLQHPDDDLDEPRMPRLDTRLRDTALHKVLRLLMLSRGRRKERGGFISYAQLGINQLGAVYEGLMSYTGFIADEALYEVAKNGNPKDGSWMVPHSKADDFLNEVFVKAKDEDGKATDERVEYRPGAFVYRLAGRDRETSASYYTPESLTRLTVELTLRERLDQDGETTPARELLDWTICEPALGSGAFLNEAINQVAEEYVKRREAELGEHLDPEERLEELQKAKAYIALHNSYGVDLNETAVELAEVSLWLNVMHRGLQAPWFGLHLRRGNSLVGCGRRFYRPEELKKGAWLTSAPLDVPFRDGVRPDGGIHHFLLPAHGWGVVSKEKEAKNLAPEQAKALAKWRTGMRKQPTGGNGKKSQTNRLKALAGRVEYLWELVIRRLQVSEREISRPIEVWGAEGIEHPESVVPREEVLRDLQEKGTPFWRLKTLMDAWCALWFWPVQDVGLLNGSDEEYRRLGKVGELSVPGGEGSLFGGDPVGTPLRDLTDWLDFAEALLGRVDIPEGSLFSELATLAELDDAEQQLPLLMGMEDEVKLGERFPWLHKAEQIAAKQGFFHWELMFAQVFARGGFDIQVGNPPWVRPRWDESAVLAESDPWFKLVEKPSLEVKQQRKASVLGSSSISHRLLDERTGTSGMVAFFSSEQVYPLVTGTQPDVYRCFMIRTWGNAALVGVVGLLHPDTHFSGDNEGALRTAAYRRLRVHGDFVNPGHRFFPEPVGESSHFGMHIYGADGEIGFDHLCWLFSADALRKSFDHDGSGDPPGVRYKGQLDERPHRSRVIRVTPDLLALWQSLTGEDGKPVEQARLLTPVSTAENDAIKALAEYPVRLGQFQPQISSGYHESGAKNEGLIGYNLSAPGDWSEVILKGVQIGVATPLFKSPTAGSNDVLGVNLMTLPEDAVPETEYRRVASTSVFQKAQSRWLDYQRLNRILDNPDEVESARVAISEVLEINKGDVTEAQIRDRLIAKAMRRYTEFYRLAWREMIAPDTERSLYASIIPGSVSHVHSVRSSWVASDEMTVLSAGFWSSVPLDYFLRVTGVGHLDTSNARSLLVGHLEHPLSKSLVLRTARLNCLTNAYSDLWQELYDADWAKESWACEWPGIQPLGEVGSVWEYQIPLRSERARRSALVEIDALVAVWLRMDVDALIAAYRARFPVLNRFEETTWFDANGWKLAGYHRTHGQIQTKESYKQFMNFQEKEGGATPPEGYTAPFYKADREGEYRQAHAYFTERVERAKASGEWDGNP</sequence>
<dbReference type="PANTHER" id="PTHR33841:SF5">
    <property type="entry name" value="DNA METHYLASE (MODIFICATION METHYLASE) (METHYLTRANSFERASE)-RELATED"/>
    <property type="match status" value="1"/>
</dbReference>
<dbReference type="Pfam" id="PF07669">
    <property type="entry name" value="Eco57I"/>
    <property type="match status" value="1"/>
</dbReference>
<evidence type="ECO:0000256" key="4">
    <source>
        <dbReference type="ARBA" id="ARBA00022679"/>
    </source>
</evidence>
<protein>
    <recommendedName>
        <fullName evidence="2">site-specific DNA-methyltransferase (adenine-specific)</fullName>
        <ecNumber evidence="2">2.1.1.72</ecNumber>
    </recommendedName>
</protein>
<dbReference type="EMBL" id="PYGA01000004">
    <property type="protein sequence ID" value="PSK99022.1"/>
    <property type="molecule type" value="Genomic_DNA"/>
</dbReference>
<dbReference type="EC" id="2.1.1.72" evidence="2"/>
<organism evidence="8 9">
    <name type="scientific">Murinocardiopsis flavida</name>
    <dbReference type="NCBI Taxonomy" id="645275"/>
    <lineage>
        <taxon>Bacteria</taxon>
        <taxon>Bacillati</taxon>
        <taxon>Actinomycetota</taxon>
        <taxon>Actinomycetes</taxon>
        <taxon>Streptosporangiales</taxon>
        <taxon>Nocardiopsidaceae</taxon>
        <taxon>Murinocardiopsis</taxon>
    </lineage>
</organism>